<dbReference type="RefSeq" id="WP_131757089.1">
    <property type="nucleotide sequence ID" value="NZ_CAACUY010000025.1"/>
</dbReference>
<feature type="domain" description="PhnB-like" evidence="1">
    <location>
        <begin position="7"/>
        <end position="143"/>
    </location>
</feature>
<dbReference type="Gene3D" id="3.30.720.110">
    <property type="match status" value="1"/>
</dbReference>
<proteinExistence type="predicted"/>
<dbReference type="SUPFAM" id="SSF54593">
    <property type="entry name" value="Glyoxalase/Bleomycin resistance protein/Dihydroxybiphenyl dioxygenase"/>
    <property type="match status" value="1"/>
</dbReference>
<reference evidence="3" key="1">
    <citation type="journal article" date="2019" name="Int. J. Syst. Evol. Microbiol.">
        <title>The Global Catalogue of Microorganisms (GCM) 10K type strain sequencing project: providing services to taxonomists for standard genome sequencing and annotation.</title>
        <authorList>
            <consortium name="The Broad Institute Genomics Platform"/>
            <consortium name="The Broad Institute Genome Sequencing Center for Infectious Disease"/>
            <person name="Wu L."/>
            <person name="Ma J."/>
        </authorList>
    </citation>
    <scope>NUCLEOTIDE SEQUENCE [LARGE SCALE GENOMIC DNA]</scope>
    <source>
        <strain evidence="3">JCM 9371</strain>
    </source>
</reference>
<accession>A0ABW2XA77</accession>
<dbReference type="CDD" id="cd06588">
    <property type="entry name" value="PhnB_like"/>
    <property type="match status" value="1"/>
</dbReference>
<evidence type="ECO:0000259" key="1">
    <source>
        <dbReference type="Pfam" id="PF06983"/>
    </source>
</evidence>
<dbReference type="InterPro" id="IPR028973">
    <property type="entry name" value="PhnB-like"/>
</dbReference>
<organism evidence="2 3">
    <name type="scientific">Actinomadura fibrosa</name>
    <dbReference type="NCBI Taxonomy" id="111802"/>
    <lineage>
        <taxon>Bacteria</taxon>
        <taxon>Bacillati</taxon>
        <taxon>Actinomycetota</taxon>
        <taxon>Actinomycetes</taxon>
        <taxon>Streptosporangiales</taxon>
        <taxon>Thermomonosporaceae</taxon>
        <taxon>Actinomadura</taxon>
    </lineage>
</organism>
<comment type="caution">
    <text evidence="2">The sequence shown here is derived from an EMBL/GenBank/DDBJ whole genome shotgun (WGS) entry which is preliminary data.</text>
</comment>
<dbReference type="Pfam" id="PF06983">
    <property type="entry name" value="3-dmu-9_3-mt"/>
    <property type="match status" value="1"/>
</dbReference>
<dbReference type="PANTHER" id="PTHR33990">
    <property type="entry name" value="PROTEIN YJDN-RELATED"/>
    <property type="match status" value="1"/>
</dbReference>
<sequence length="154" mass="17488">MSNPVTQKLAIFLMFQGNAEEAMNFYTSLFEDAEVLQVIRARAEDPGWTEGTLQYGIFRIAGQQVVCSNTPPPDSPLREIAPWDEFTFNPAMTMYVQRDSVEDFDALYEALAEGGRVYLPAKEYGFSPRFAWLDDRYGISWRIDLSSEAVPARP</sequence>
<dbReference type="EMBL" id="JBHTGP010000001">
    <property type="protein sequence ID" value="MFD0683204.1"/>
    <property type="molecule type" value="Genomic_DNA"/>
</dbReference>
<name>A0ABW2XA77_9ACTN</name>
<protein>
    <submittedName>
        <fullName evidence="2">VOC family protein</fullName>
    </submittedName>
</protein>
<dbReference type="InterPro" id="IPR029068">
    <property type="entry name" value="Glyas_Bleomycin-R_OHBP_Dase"/>
</dbReference>
<evidence type="ECO:0000313" key="3">
    <source>
        <dbReference type="Proteomes" id="UP001597063"/>
    </source>
</evidence>
<keyword evidence="3" id="KW-1185">Reference proteome</keyword>
<dbReference type="PIRSF" id="PIRSF021700">
    <property type="entry name" value="3_dmu_93_MTrfase"/>
    <property type="match status" value="1"/>
</dbReference>
<dbReference type="Proteomes" id="UP001597063">
    <property type="component" value="Unassembled WGS sequence"/>
</dbReference>
<evidence type="ECO:0000313" key="2">
    <source>
        <dbReference type="EMBL" id="MFD0683204.1"/>
    </source>
</evidence>
<dbReference type="Gene3D" id="3.30.720.100">
    <property type="match status" value="1"/>
</dbReference>
<gene>
    <name evidence="2" type="ORF">ACFQZM_01740</name>
</gene>
<dbReference type="PANTHER" id="PTHR33990:SF4">
    <property type="entry name" value="PHNB-LIKE DOMAIN-CONTAINING PROTEIN"/>
    <property type="match status" value="1"/>
</dbReference>
<dbReference type="InterPro" id="IPR009725">
    <property type="entry name" value="3_dmu_93_MTrfase"/>
</dbReference>